<organism evidence="1">
    <name type="scientific">Bodo saltans virus</name>
    <dbReference type="NCBI Taxonomy" id="2024608"/>
    <lineage>
        <taxon>Viruses</taxon>
        <taxon>Varidnaviria</taxon>
        <taxon>Bamfordvirae</taxon>
        <taxon>Nucleocytoviricota</taxon>
        <taxon>Megaviricetes</taxon>
        <taxon>Imitervirales</taxon>
        <taxon>Mimiviridae</taxon>
        <taxon>Klosneuvirinae</taxon>
        <taxon>Theiavirus</taxon>
        <taxon>Theiavirus salishense</taxon>
    </lineage>
</organism>
<sequence>MRQKNKRHIYLQHHRDQYLILIIEIHLIQITILDGDMIVIIKCNEQKMQWYHLCIQCVQSDENRKNYAINIRACSAVMRSFGFVFSNFESKSQYKS</sequence>
<evidence type="ECO:0000313" key="2">
    <source>
        <dbReference type="Proteomes" id="UP000240325"/>
    </source>
</evidence>
<gene>
    <name evidence="1" type="ORF">BMW23_0314</name>
</gene>
<dbReference type="Proteomes" id="UP000240325">
    <property type="component" value="Segment"/>
</dbReference>
<dbReference type="EMBL" id="MF782455">
    <property type="protein sequence ID" value="ATZ80372.1"/>
    <property type="molecule type" value="Genomic_DNA"/>
</dbReference>
<proteinExistence type="predicted"/>
<keyword evidence="2" id="KW-1185">Reference proteome</keyword>
<protein>
    <submittedName>
        <fullName evidence="1">Uncharacterized protein</fullName>
    </submittedName>
</protein>
<accession>A0A2H4UTW2</accession>
<evidence type="ECO:0000313" key="1">
    <source>
        <dbReference type="EMBL" id="ATZ80372.1"/>
    </source>
</evidence>
<name>A0A2H4UTW2_9VIRU</name>
<reference evidence="1" key="1">
    <citation type="journal article" date="2017" name="Elife">
        <title>The kinetoplastid-infecting Bodo saltans virus (BsV), a window into the most abundant giant viruses in the sea.</title>
        <authorList>
            <person name="Deeg C.M."/>
            <person name="Chow C.-E.T."/>
            <person name="Suttle C.A."/>
        </authorList>
    </citation>
    <scope>NUCLEOTIDE SEQUENCE</scope>
    <source>
        <strain evidence="1">NG1</strain>
    </source>
</reference>